<dbReference type="Pfam" id="PF02585">
    <property type="entry name" value="PIG-L"/>
    <property type="match status" value="1"/>
</dbReference>
<dbReference type="InterPro" id="IPR003737">
    <property type="entry name" value="GlcNAc_PI_deacetylase-related"/>
</dbReference>
<organism evidence="1">
    <name type="scientific">hydrothermal vent metagenome</name>
    <dbReference type="NCBI Taxonomy" id="652676"/>
    <lineage>
        <taxon>unclassified sequences</taxon>
        <taxon>metagenomes</taxon>
        <taxon>ecological metagenomes</taxon>
    </lineage>
</organism>
<accession>A0A160VDS0</accession>
<dbReference type="PANTHER" id="PTHR12993:SF28">
    <property type="entry name" value="LMBE FAMILY PROTEIN"/>
    <property type="match status" value="1"/>
</dbReference>
<dbReference type="SUPFAM" id="SSF102588">
    <property type="entry name" value="LmbE-like"/>
    <property type="match status" value="1"/>
</dbReference>
<dbReference type="PANTHER" id="PTHR12993">
    <property type="entry name" value="N-ACETYLGLUCOSAMINYL-PHOSPHATIDYLINOSITOL DE-N-ACETYLASE-RELATED"/>
    <property type="match status" value="1"/>
</dbReference>
<proteinExistence type="predicted"/>
<evidence type="ECO:0000313" key="1">
    <source>
        <dbReference type="EMBL" id="CUV04915.1"/>
    </source>
</evidence>
<reference evidence="1" key="1">
    <citation type="submission" date="2015-10" db="EMBL/GenBank/DDBJ databases">
        <authorList>
            <person name="Gilbert D.G."/>
        </authorList>
    </citation>
    <scope>NUCLEOTIDE SEQUENCE</scope>
</reference>
<name>A0A160VDS0_9ZZZZ</name>
<protein>
    <recommendedName>
        <fullName evidence="2">PIG-L family deacetylase</fullName>
    </recommendedName>
</protein>
<evidence type="ECO:0008006" key="2">
    <source>
        <dbReference type="Google" id="ProtNLM"/>
    </source>
</evidence>
<gene>
    <name evidence="1" type="ORF">MGWOODY_Clf782</name>
</gene>
<dbReference type="EMBL" id="FAXA01000246">
    <property type="protein sequence ID" value="CUV04915.1"/>
    <property type="molecule type" value="Genomic_DNA"/>
</dbReference>
<dbReference type="Gene3D" id="3.40.50.10320">
    <property type="entry name" value="LmbE-like"/>
    <property type="match status" value="1"/>
</dbReference>
<dbReference type="InterPro" id="IPR024078">
    <property type="entry name" value="LmbE-like_dom_sf"/>
</dbReference>
<dbReference type="AlphaFoldDB" id="A0A160VDS0"/>
<dbReference type="GO" id="GO:0016811">
    <property type="term" value="F:hydrolase activity, acting on carbon-nitrogen (but not peptide) bonds, in linear amides"/>
    <property type="evidence" value="ECO:0007669"/>
    <property type="project" value="TreeGrafter"/>
</dbReference>
<sequence length="235" mass="26505">MNETPQRVLVITPHPDDADFWCSGTIAKWIGDGATVRYVLCTDGGKGTTDPNISSAELSKIREQEQADAAESLGVQELVLLHHPDGFLEDDDEFRKELVRQIRQVQPDVVLCPEPYRKNLAWHRDHRITGQVTLDAVFPCARDHLHFVELWRDECLEPHKTGTILFWGTEQADTTIDISDSMDAKLKAVSAHQSQMGGRTAQEIEEFIKERAQVSEGGSGTEYVEAFRKITFRTT</sequence>